<feature type="region of interest" description="Disordered" evidence="2">
    <location>
        <begin position="1"/>
        <end position="30"/>
    </location>
</feature>
<evidence type="ECO:0000256" key="2">
    <source>
        <dbReference type="SAM" id="MobiDB-lite"/>
    </source>
</evidence>
<dbReference type="AlphaFoldDB" id="A0A3M8DPJ0"/>
<name>A0A3M8DPJ0_9BACL</name>
<dbReference type="NCBIfam" id="TIGR02877">
    <property type="entry name" value="spore_yhbH"/>
    <property type="match status" value="1"/>
</dbReference>
<dbReference type="InterPro" id="IPR014230">
    <property type="entry name" value="Spore_YhbH"/>
</dbReference>
<dbReference type="InterPro" id="IPR036465">
    <property type="entry name" value="vWFA_dom_sf"/>
</dbReference>
<feature type="region of interest" description="Disordered" evidence="2">
    <location>
        <begin position="75"/>
        <end position="113"/>
    </location>
</feature>
<dbReference type="PANTHER" id="PTHR30510">
    <property type="entry name" value="UPF0229 PROTEIN YEAH"/>
    <property type="match status" value="1"/>
</dbReference>
<dbReference type="InterPro" id="IPR006698">
    <property type="entry name" value="UPF0229"/>
</dbReference>
<keyword evidence="4" id="KW-1185">Reference proteome</keyword>
<comment type="similarity">
    <text evidence="1">Belongs to the UPF0229 family.</text>
</comment>
<dbReference type="RefSeq" id="WP_122918235.1">
    <property type="nucleotide sequence ID" value="NZ_RHHQ01000008.1"/>
</dbReference>
<dbReference type="HAMAP" id="MF_01232">
    <property type="entry name" value="UPF0229"/>
    <property type="match status" value="1"/>
</dbReference>
<comment type="caution">
    <text evidence="3">The sequence shown here is derived from an EMBL/GenBank/DDBJ whole genome shotgun (WGS) entry which is preliminary data.</text>
</comment>
<dbReference type="EMBL" id="RHHQ01000008">
    <property type="protein sequence ID" value="RNB89982.1"/>
    <property type="molecule type" value="Genomic_DNA"/>
</dbReference>
<dbReference type="OrthoDB" id="9788289at2"/>
<feature type="compositionally biased region" description="Basic and acidic residues" evidence="2">
    <location>
        <begin position="10"/>
        <end position="30"/>
    </location>
</feature>
<dbReference type="PANTHER" id="PTHR30510:SF2">
    <property type="entry name" value="UPF0229 PROTEIN YEAH"/>
    <property type="match status" value="1"/>
</dbReference>
<protein>
    <recommendedName>
        <fullName evidence="1">UPF0229 protein EDM56_12585</fullName>
    </recommendedName>
</protein>
<accession>A0A3M8DPJ0</accession>
<gene>
    <name evidence="3" type="primary">yhbH</name>
    <name evidence="3" type="ORF">EDM56_12585</name>
</gene>
<dbReference type="SUPFAM" id="SSF53300">
    <property type="entry name" value="vWA-like"/>
    <property type="match status" value="1"/>
</dbReference>
<evidence type="ECO:0000256" key="1">
    <source>
        <dbReference type="HAMAP-Rule" id="MF_01232"/>
    </source>
</evidence>
<evidence type="ECO:0000313" key="3">
    <source>
        <dbReference type="EMBL" id="RNB89982.1"/>
    </source>
</evidence>
<organism evidence="3 4">
    <name type="scientific">Brevibacillus fluminis</name>
    <dbReference type="NCBI Taxonomy" id="511487"/>
    <lineage>
        <taxon>Bacteria</taxon>
        <taxon>Bacillati</taxon>
        <taxon>Bacillota</taxon>
        <taxon>Bacilli</taxon>
        <taxon>Bacillales</taxon>
        <taxon>Paenibacillaceae</taxon>
        <taxon>Brevibacillus</taxon>
    </lineage>
</organism>
<dbReference type="Proteomes" id="UP000271031">
    <property type="component" value="Unassembled WGS sequence"/>
</dbReference>
<evidence type="ECO:0000313" key="4">
    <source>
        <dbReference type="Proteomes" id="UP000271031"/>
    </source>
</evidence>
<proteinExistence type="inferred from homology"/>
<reference evidence="3 4" key="1">
    <citation type="submission" date="2018-10" db="EMBL/GenBank/DDBJ databases">
        <title>Phylogenomics of Brevibacillus.</title>
        <authorList>
            <person name="Dunlap C."/>
        </authorList>
    </citation>
    <scope>NUCLEOTIDE SEQUENCE [LARGE SCALE GENOMIC DNA]</scope>
    <source>
        <strain evidence="3 4">JCM 15716</strain>
    </source>
</reference>
<sequence>MEDSHSFIVSKEDWSLHRKGHQDQNRHQEKVKEAIKKNLPDLVSEESIIMSNGRDVVKIPIRSLDEYRFRYNFQKGQHGGQGKGNSKVGDVIAKDGDPAQGAGKGQGAGDQPGQDYYEVEITVEELQAMLFEELELPNLQRKDENEITIEESRFTDVRKKGLMGNIDKRRTLLAAIRRNALAGYSDMETGITNDDLRFKTWEDIIKPHSNAVIIAMMDTSGSMGVFEKYIARSFFFWMLRFLRTKYEKVEIAFIAHHTDAKEVSEDAFFSKGESGGTICSSAYRKALEIIDARYPPSMYNIYPFHFSDGDNLTSDNERCVKLVKELMDRCNMFGYGEVNQYNRHSTLMSAYRHVKDPKFMYSVIREKGEVFKALKTFFGKKEV</sequence>
<dbReference type="Pfam" id="PF04285">
    <property type="entry name" value="DUF444"/>
    <property type="match status" value="2"/>
</dbReference>